<feature type="region of interest" description="Disordered" evidence="6">
    <location>
        <begin position="287"/>
        <end position="313"/>
    </location>
</feature>
<feature type="domain" description="RNA polymerase sigma factor 70 region 4 type 2" evidence="8">
    <location>
        <begin position="143"/>
        <end position="194"/>
    </location>
</feature>
<dbReference type="InterPro" id="IPR039425">
    <property type="entry name" value="RNA_pol_sigma-70-like"/>
</dbReference>
<evidence type="ECO:0000256" key="4">
    <source>
        <dbReference type="ARBA" id="ARBA00023163"/>
    </source>
</evidence>
<keyword evidence="4" id="KW-0804">Transcription</keyword>
<dbReference type="InterPro" id="IPR013325">
    <property type="entry name" value="RNA_pol_sigma_r2"/>
</dbReference>
<gene>
    <name evidence="9" type="primary">sigE_26</name>
    <name evidence="9" type="ORF">BSF38_05363</name>
</gene>
<dbReference type="Proteomes" id="UP000186309">
    <property type="component" value="Chromosome"/>
</dbReference>
<dbReference type="Pfam" id="PF04542">
    <property type="entry name" value="Sigma70_r2"/>
    <property type="match status" value="1"/>
</dbReference>
<dbReference type="Gene3D" id="1.10.10.10">
    <property type="entry name" value="Winged helix-like DNA-binding domain superfamily/Winged helix DNA-binding domain"/>
    <property type="match status" value="1"/>
</dbReference>
<organism evidence="9 10">
    <name type="scientific">Paludisphaera borealis</name>
    <dbReference type="NCBI Taxonomy" id="1387353"/>
    <lineage>
        <taxon>Bacteria</taxon>
        <taxon>Pseudomonadati</taxon>
        <taxon>Planctomycetota</taxon>
        <taxon>Planctomycetia</taxon>
        <taxon>Isosphaerales</taxon>
        <taxon>Isosphaeraceae</taxon>
        <taxon>Paludisphaera</taxon>
    </lineage>
</organism>
<dbReference type="RefSeq" id="WP_076350095.1">
    <property type="nucleotide sequence ID" value="NZ_CP019082.1"/>
</dbReference>
<dbReference type="SUPFAM" id="SSF88659">
    <property type="entry name" value="Sigma3 and sigma4 domains of RNA polymerase sigma factors"/>
    <property type="match status" value="1"/>
</dbReference>
<sequence>MGRISGNVIGELTRVLRWGTATGDDDDRLLERFLANRDESAFTALVARHGPMVLGVCRRVLRDEHDVEDAFQATFLVLVRSAGAIRRGELVGPWLHGVAHRVAVRARAGAARRFVREKNGADVESLALAPAARDHEHAELRTILDAELARLPEALRAPLVLCYLEGLTHEQAAGRLRQPVGTIRSRLSRGRDRLRTRLARRGVSADDAAWGTIVLAEPVSPVLFETTVRSALEFTVHHNTATALVSATTAALAKGVLDAMLISKLKLAGACALGLILTMGGVSGYALQQGPGEKKAEPTPAIETPQDTSTSRVASEVRELKATILKSELELAELKRRREELENHITDVESVVARKRKVLADVLQNANNPRTAPAQKPAEDQKADGTNQLEYLDPDKPIVIPSPRGDVVTVFGIPNQRARMMGGMGAQMMGRMGPGGGMGAMMGRDAAKSYLDPQSVRLAEEGDPRLVVTAVTNQMLIPLALRGEKIQRLAVFNKQYSRWDVEELREPVKEATPVSSQYMTVYALGRRLYTYSAGAGRWSVLELPEGATPKAIASDRGLTLKYGDKVHIYNIQSGEWTEFDLHMKPKESEKEE</sequence>
<keyword evidence="3" id="KW-0731">Sigma factor</keyword>
<evidence type="ECO:0000313" key="9">
    <source>
        <dbReference type="EMBL" id="APW63786.1"/>
    </source>
</evidence>
<feature type="coiled-coil region" evidence="5">
    <location>
        <begin position="317"/>
        <end position="351"/>
    </location>
</feature>
<keyword evidence="2" id="KW-0805">Transcription regulation</keyword>
<dbReference type="OrthoDB" id="9784272at2"/>
<accession>A0A1U7CY05</accession>
<dbReference type="GO" id="GO:0016987">
    <property type="term" value="F:sigma factor activity"/>
    <property type="evidence" value="ECO:0007669"/>
    <property type="project" value="UniProtKB-KW"/>
</dbReference>
<dbReference type="STRING" id="1387353.BSF38_05363"/>
<dbReference type="GO" id="GO:0006352">
    <property type="term" value="P:DNA-templated transcription initiation"/>
    <property type="evidence" value="ECO:0007669"/>
    <property type="project" value="InterPro"/>
</dbReference>
<dbReference type="InterPro" id="IPR013324">
    <property type="entry name" value="RNA_pol_sigma_r3/r4-like"/>
</dbReference>
<name>A0A1U7CY05_9BACT</name>
<evidence type="ECO:0000256" key="1">
    <source>
        <dbReference type="ARBA" id="ARBA00010641"/>
    </source>
</evidence>
<dbReference type="InterPro" id="IPR007627">
    <property type="entry name" value="RNA_pol_sigma70_r2"/>
</dbReference>
<evidence type="ECO:0000259" key="8">
    <source>
        <dbReference type="Pfam" id="PF08281"/>
    </source>
</evidence>
<evidence type="ECO:0000256" key="5">
    <source>
        <dbReference type="SAM" id="Coils"/>
    </source>
</evidence>
<dbReference type="SUPFAM" id="SSF88946">
    <property type="entry name" value="Sigma2 domain of RNA polymerase sigma factors"/>
    <property type="match status" value="1"/>
</dbReference>
<comment type="similarity">
    <text evidence="1">Belongs to the sigma-70 factor family. ECF subfamily.</text>
</comment>
<dbReference type="EMBL" id="CP019082">
    <property type="protein sequence ID" value="APW63786.1"/>
    <property type="molecule type" value="Genomic_DNA"/>
</dbReference>
<keyword evidence="10" id="KW-1185">Reference proteome</keyword>
<dbReference type="KEGG" id="pbor:BSF38_05363"/>
<dbReference type="CDD" id="cd06171">
    <property type="entry name" value="Sigma70_r4"/>
    <property type="match status" value="1"/>
</dbReference>
<reference evidence="10" key="1">
    <citation type="submission" date="2016-12" db="EMBL/GenBank/DDBJ databases">
        <title>Comparative genomics of four Isosphaeraceae planctomycetes: a common pool of plasmids and glycoside hydrolase genes.</title>
        <authorList>
            <person name="Ivanova A."/>
        </authorList>
    </citation>
    <scope>NUCLEOTIDE SEQUENCE [LARGE SCALE GENOMIC DNA]</scope>
    <source>
        <strain evidence="10">PX4</strain>
    </source>
</reference>
<dbReference type="PANTHER" id="PTHR43133">
    <property type="entry name" value="RNA POLYMERASE ECF-TYPE SIGMA FACTO"/>
    <property type="match status" value="1"/>
</dbReference>
<dbReference type="Gene3D" id="1.10.1740.10">
    <property type="match status" value="1"/>
</dbReference>
<dbReference type="NCBIfam" id="TIGR02937">
    <property type="entry name" value="sigma70-ECF"/>
    <property type="match status" value="1"/>
</dbReference>
<evidence type="ECO:0000256" key="6">
    <source>
        <dbReference type="SAM" id="MobiDB-lite"/>
    </source>
</evidence>
<dbReference type="PANTHER" id="PTHR43133:SF51">
    <property type="entry name" value="RNA POLYMERASE SIGMA FACTOR"/>
    <property type="match status" value="1"/>
</dbReference>
<dbReference type="GO" id="GO:0003677">
    <property type="term" value="F:DNA binding"/>
    <property type="evidence" value="ECO:0007669"/>
    <property type="project" value="InterPro"/>
</dbReference>
<proteinExistence type="inferred from homology"/>
<dbReference type="AlphaFoldDB" id="A0A1U7CY05"/>
<dbReference type="InterPro" id="IPR014284">
    <property type="entry name" value="RNA_pol_sigma-70_dom"/>
</dbReference>
<evidence type="ECO:0000259" key="7">
    <source>
        <dbReference type="Pfam" id="PF04542"/>
    </source>
</evidence>
<feature type="domain" description="RNA polymerase sigma-70 region 2" evidence="7">
    <location>
        <begin position="45"/>
        <end position="112"/>
    </location>
</feature>
<protein>
    <submittedName>
        <fullName evidence="9">ECF RNA polymerase sigma factor SigE</fullName>
    </submittedName>
</protein>
<dbReference type="InterPro" id="IPR013249">
    <property type="entry name" value="RNA_pol_sigma70_r4_t2"/>
</dbReference>
<feature type="region of interest" description="Disordered" evidence="6">
    <location>
        <begin position="365"/>
        <end position="398"/>
    </location>
</feature>
<evidence type="ECO:0000256" key="2">
    <source>
        <dbReference type="ARBA" id="ARBA00023015"/>
    </source>
</evidence>
<keyword evidence="5" id="KW-0175">Coiled coil</keyword>
<dbReference type="Pfam" id="PF08281">
    <property type="entry name" value="Sigma70_r4_2"/>
    <property type="match status" value="1"/>
</dbReference>
<evidence type="ECO:0000256" key="3">
    <source>
        <dbReference type="ARBA" id="ARBA00023082"/>
    </source>
</evidence>
<dbReference type="InterPro" id="IPR036388">
    <property type="entry name" value="WH-like_DNA-bd_sf"/>
</dbReference>
<evidence type="ECO:0000313" key="10">
    <source>
        <dbReference type="Proteomes" id="UP000186309"/>
    </source>
</evidence>